<dbReference type="PROSITE" id="PS51898">
    <property type="entry name" value="TYR_RECOMBINASE"/>
    <property type="match status" value="1"/>
</dbReference>
<evidence type="ECO:0000313" key="9">
    <source>
        <dbReference type="Proteomes" id="UP000263833"/>
    </source>
</evidence>
<dbReference type="Pfam" id="PF24624">
    <property type="entry name" value="Int_N"/>
    <property type="match status" value="1"/>
</dbReference>
<sequence length="426" mass="49274">MRGALNMRYAFTQMSIDKMQIPNAMVEHRDTRLKGLVLRITPTGTKSWYCEYARGKRIMLGRADALGVADARESARAILADVYRGIDPMEARKPKQVVPTYRAFLQGDYLAWAKSSQRSWKQNVNRLQTAFKSLLDKKLDKITGLDIERWRGQQVERGLSNQTINRDIASIKASFNRAVDWGILPHNPLSKVKKARVDDCLKVRFLSEGEEGRLRRAIEEREESRRVERESANRWRTERGYVVLPDLRDVVFTDHVKPLILLSLNTGCRRGELFDLTWSNVNLDRRILTVTGATAKSRRTRHIPLNREATSTLLNWRAQCDDLSGLVFMNEQGQRFDRVNSSWRRLLKAAQIEDFRWHDMRHHFASRLAMGGVDLNTIRELLGHSDYAMTLRYAHLAPEFKLKAVEVLDEVREAANFGAQVLPFRR</sequence>
<protein>
    <submittedName>
        <fullName evidence="8">DUF4102 domain-containing protein</fullName>
    </submittedName>
</protein>
<dbReference type="PANTHER" id="PTHR30629:SF2">
    <property type="entry name" value="PROPHAGE INTEGRASE INTS-RELATED"/>
    <property type="match status" value="1"/>
</dbReference>
<dbReference type="Gene3D" id="3.30.160.390">
    <property type="entry name" value="Integrase, DNA-binding domain"/>
    <property type="match status" value="1"/>
</dbReference>
<dbReference type="GO" id="GO:0015074">
    <property type="term" value="P:DNA integration"/>
    <property type="evidence" value="ECO:0007669"/>
    <property type="project" value="UniProtKB-KW"/>
</dbReference>
<dbReference type="CDD" id="cd00796">
    <property type="entry name" value="INT_Rci_Hp1_C"/>
    <property type="match status" value="1"/>
</dbReference>
<dbReference type="Pfam" id="PF00589">
    <property type="entry name" value="Phage_integrase"/>
    <property type="match status" value="1"/>
</dbReference>
<evidence type="ECO:0000256" key="5">
    <source>
        <dbReference type="PROSITE-ProRule" id="PRU01248"/>
    </source>
</evidence>
<dbReference type="InterPro" id="IPR038488">
    <property type="entry name" value="Integrase_DNA-bd_sf"/>
</dbReference>
<dbReference type="InterPro" id="IPR025166">
    <property type="entry name" value="Integrase_DNA_bind_dom"/>
</dbReference>
<dbReference type="AlphaFoldDB" id="A0A371BIP6"/>
<name>A0A371BIP6_9SPHN</name>
<dbReference type="GO" id="GO:0006310">
    <property type="term" value="P:DNA recombination"/>
    <property type="evidence" value="ECO:0007669"/>
    <property type="project" value="UniProtKB-KW"/>
</dbReference>
<dbReference type="Gene3D" id="1.10.443.10">
    <property type="entry name" value="Intergrase catalytic core"/>
    <property type="match status" value="1"/>
</dbReference>
<keyword evidence="4" id="KW-0233">DNA recombination</keyword>
<keyword evidence="9" id="KW-1185">Reference proteome</keyword>
<dbReference type="InterPro" id="IPR044068">
    <property type="entry name" value="CB"/>
</dbReference>
<dbReference type="OrthoDB" id="7615137at2"/>
<comment type="similarity">
    <text evidence="1">Belongs to the 'phage' integrase family.</text>
</comment>
<accession>A0A371BIP6</accession>
<dbReference type="Pfam" id="PF13356">
    <property type="entry name" value="Arm-DNA-bind_3"/>
    <property type="match status" value="1"/>
</dbReference>
<evidence type="ECO:0000256" key="4">
    <source>
        <dbReference type="ARBA" id="ARBA00023172"/>
    </source>
</evidence>
<dbReference type="Proteomes" id="UP000263833">
    <property type="component" value="Unassembled WGS sequence"/>
</dbReference>
<evidence type="ECO:0000259" key="7">
    <source>
        <dbReference type="PROSITE" id="PS51900"/>
    </source>
</evidence>
<keyword evidence="3 5" id="KW-0238">DNA-binding</keyword>
<dbReference type="InterPro" id="IPR057084">
    <property type="entry name" value="Int_N"/>
</dbReference>
<evidence type="ECO:0000259" key="6">
    <source>
        <dbReference type="PROSITE" id="PS51898"/>
    </source>
</evidence>
<dbReference type="InterPro" id="IPR002104">
    <property type="entry name" value="Integrase_catalytic"/>
</dbReference>
<dbReference type="GO" id="GO:0003677">
    <property type="term" value="F:DNA binding"/>
    <property type="evidence" value="ECO:0007669"/>
    <property type="project" value="UniProtKB-UniRule"/>
</dbReference>
<comment type="caution">
    <text evidence="8">The sequence shown here is derived from an EMBL/GenBank/DDBJ whole genome shotgun (WGS) entry which is preliminary data.</text>
</comment>
<dbReference type="EMBL" id="QRGP01000001">
    <property type="protein sequence ID" value="RDV07459.1"/>
    <property type="molecule type" value="Genomic_DNA"/>
</dbReference>
<dbReference type="PANTHER" id="PTHR30629">
    <property type="entry name" value="PROPHAGE INTEGRASE"/>
    <property type="match status" value="1"/>
</dbReference>
<evidence type="ECO:0000256" key="2">
    <source>
        <dbReference type="ARBA" id="ARBA00022908"/>
    </source>
</evidence>
<dbReference type="Gene3D" id="1.10.150.130">
    <property type="match status" value="1"/>
</dbReference>
<proteinExistence type="inferred from homology"/>
<dbReference type="PROSITE" id="PS51900">
    <property type="entry name" value="CB"/>
    <property type="match status" value="1"/>
</dbReference>
<feature type="domain" description="Tyr recombinase" evidence="6">
    <location>
        <begin position="213"/>
        <end position="406"/>
    </location>
</feature>
<dbReference type="InterPro" id="IPR011010">
    <property type="entry name" value="DNA_brk_join_enz"/>
</dbReference>
<organism evidence="8 9">
    <name type="scientific">Sphingorhabdus pulchriflava</name>
    <dbReference type="NCBI Taxonomy" id="2292257"/>
    <lineage>
        <taxon>Bacteria</taxon>
        <taxon>Pseudomonadati</taxon>
        <taxon>Pseudomonadota</taxon>
        <taxon>Alphaproteobacteria</taxon>
        <taxon>Sphingomonadales</taxon>
        <taxon>Sphingomonadaceae</taxon>
        <taxon>Sphingorhabdus</taxon>
    </lineage>
</organism>
<evidence type="ECO:0000256" key="3">
    <source>
        <dbReference type="ARBA" id="ARBA00023125"/>
    </source>
</evidence>
<dbReference type="InterPro" id="IPR050808">
    <property type="entry name" value="Phage_Integrase"/>
</dbReference>
<feature type="domain" description="Core-binding (CB)" evidence="7">
    <location>
        <begin position="100"/>
        <end position="179"/>
    </location>
</feature>
<evidence type="ECO:0000313" key="8">
    <source>
        <dbReference type="EMBL" id="RDV07459.1"/>
    </source>
</evidence>
<reference evidence="9" key="1">
    <citation type="submission" date="2018-08" db="EMBL/GenBank/DDBJ databases">
        <authorList>
            <person name="Kim S.-J."/>
            <person name="Jung G.-Y."/>
        </authorList>
    </citation>
    <scope>NUCLEOTIDE SEQUENCE [LARGE SCALE GENOMIC DNA]</scope>
    <source>
        <strain evidence="9">GY_G</strain>
    </source>
</reference>
<gene>
    <name evidence="8" type="ORF">DXH95_08980</name>
</gene>
<dbReference type="InterPro" id="IPR010998">
    <property type="entry name" value="Integrase_recombinase_N"/>
</dbReference>
<evidence type="ECO:0000256" key="1">
    <source>
        <dbReference type="ARBA" id="ARBA00008857"/>
    </source>
</evidence>
<dbReference type="SUPFAM" id="SSF56349">
    <property type="entry name" value="DNA breaking-rejoining enzymes"/>
    <property type="match status" value="1"/>
</dbReference>
<dbReference type="InterPro" id="IPR013762">
    <property type="entry name" value="Integrase-like_cat_sf"/>
</dbReference>
<keyword evidence="2" id="KW-0229">DNA integration</keyword>